<reference evidence="2 3" key="1">
    <citation type="journal article" date="2018" name="Gigascience">
        <title>Genomes of trombidid mites reveal novel predicted allergens and laterally-transferred genes associated with secondary metabolism.</title>
        <authorList>
            <person name="Dong X."/>
            <person name="Chaisiri K."/>
            <person name="Xia D."/>
            <person name="Armstrong S.D."/>
            <person name="Fang Y."/>
            <person name="Donnelly M.J."/>
            <person name="Kadowaki T."/>
            <person name="McGarry J.W."/>
            <person name="Darby A.C."/>
            <person name="Makepeace B.L."/>
        </authorList>
    </citation>
    <scope>NUCLEOTIDE SEQUENCE [LARGE SCALE GENOMIC DNA]</scope>
    <source>
        <strain evidence="2">UoL-UT</strain>
    </source>
</reference>
<organism evidence="2 3">
    <name type="scientific">Leptotrombidium deliense</name>
    <dbReference type="NCBI Taxonomy" id="299467"/>
    <lineage>
        <taxon>Eukaryota</taxon>
        <taxon>Metazoa</taxon>
        <taxon>Ecdysozoa</taxon>
        <taxon>Arthropoda</taxon>
        <taxon>Chelicerata</taxon>
        <taxon>Arachnida</taxon>
        <taxon>Acari</taxon>
        <taxon>Acariformes</taxon>
        <taxon>Trombidiformes</taxon>
        <taxon>Prostigmata</taxon>
        <taxon>Anystina</taxon>
        <taxon>Parasitengona</taxon>
        <taxon>Trombiculoidea</taxon>
        <taxon>Trombiculidae</taxon>
        <taxon>Leptotrombidium</taxon>
    </lineage>
</organism>
<protein>
    <submittedName>
        <fullName evidence="2">SCY1-like protein 2</fullName>
    </submittedName>
</protein>
<keyword evidence="3" id="KW-1185">Reference proteome</keyword>
<accession>A0A443SKT8</accession>
<dbReference type="Proteomes" id="UP000288716">
    <property type="component" value="Unassembled WGS sequence"/>
</dbReference>
<sequence>MRRCSNEVFENIPVGIQEAVHSLLDCDPRRRPTSQNLAMTSQGNDINNLLNFLQINYFADPGVQALQHLDVIQMKDATNKMTFYHSLKNVLSNIPKKMWFQHILPSMEAELQSSEVLAAALQPILYMIEELSVEEYHTYILPIIKNICCSPKSVQCSALQAVSQLIDDLDPETIRKTILPKAKHVLDNNVDVHIDLNGNLKHKDDYSFFSIFVYCNDCRKMPVVKVEKVEVIYEMFQVQGTTLNCIERVIDNLQKTEILDDVLPMLLKAKLTEPLILMPVLRIYKHMLCDKRFGLTVNLLATKVMPSLTPVVVSPNLKLDEFSTLVELLQDMLEHVARSQRNKLKLEGLSMPSTEKLHRHMDQPIGYPHRPPCLRLESRRTSISVDDVVKRIAGSRESSPDSNLLQVKANLPGRRHSDNTIQPPRILVNPSGGTGPSSGPGSRRSSVGNLNFRRHSSVNPQDPRYSNPSFIPSYKVCNLSYFCC</sequence>
<dbReference type="InterPro" id="IPR016024">
    <property type="entry name" value="ARM-type_fold"/>
</dbReference>
<dbReference type="SUPFAM" id="SSF48371">
    <property type="entry name" value="ARM repeat"/>
    <property type="match status" value="1"/>
</dbReference>
<dbReference type="AlphaFoldDB" id="A0A443SKT8"/>
<gene>
    <name evidence="2" type="ORF">B4U80_01120</name>
</gene>
<comment type="caution">
    <text evidence="2">The sequence shown here is derived from an EMBL/GenBank/DDBJ whole genome shotgun (WGS) entry which is preliminary data.</text>
</comment>
<evidence type="ECO:0000313" key="3">
    <source>
        <dbReference type="Proteomes" id="UP000288716"/>
    </source>
</evidence>
<dbReference type="OrthoDB" id="79687at2759"/>
<feature type="compositionally biased region" description="Polar residues" evidence="1">
    <location>
        <begin position="396"/>
        <end position="405"/>
    </location>
</feature>
<dbReference type="PANTHER" id="PTHR12984">
    <property type="entry name" value="SCY1-RELATED S/T PROTEIN KINASE-LIKE"/>
    <property type="match status" value="1"/>
</dbReference>
<evidence type="ECO:0000256" key="1">
    <source>
        <dbReference type="SAM" id="MobiDB-lite"/>
    </source>
</evidence>
<dbReference type="InterPro" id="IPR011989">
    <property type="entry name" value="ARM-like"/>
</dbReference>
<feature type="compositionally biased region" description="Low complexity" evidence="1">
    <location>
        <begin position="439"/>
        <end position="448"/>
    </location>
</feature>
<dbReference type="EMBL" id="NCKV01001605">
    <property type="protein sequence ID" value="RWS28073.1"/>
    <property type="molecule type" value="Genomic_DNA"/>
</dbReference>
<name>A0A443SKT8_9ACAR</name>
<feature type="region of interest" description="Disordered" evidence="1">
    <location>
        <begin position="393"/>
        <end position="465"/>
    </location>
</feature>
<dbReference type="PANTHER" id="PTHR12984:SF16">
    <property type="entry name" value="BLACK MATCH, ISOFORM H"/>
    <property type="match status" value="1"/>
</dbReference>
<proteinExistence type="predicted"/>
<evidence type="ECO:0000313" key="2">
    <source>
        <dbReference type="EMBL" id="RWS28073.1"/>
    </source>
</evidence>
<dbReference type="InterPro" id="IPR051177">
    <property type="entry name" value="CIK-Related_Protein"/>
</dbReference>
<dbReference type="Gene3D" id="1.25.10.10">
    <property type="entry name" value="Leucine-rich Repeat Variant"/>
    <property type="match status" value="1"/>
</dbReference>
<dbReference type="VEuPathDB" id="VectorBase:LDEU003968"/>